<sequence length="2132" mass="234725">MDRRRKISQTSGGNRGSAPGYEKPVHRPLSNPTTLPRLESRGISVGGVPLSSPTECNRATSTGPTMSSYSSTPNHGSPPSRMNSASPIYANHNPSASPNVTSRKCRPSSSMQFTSQENPILADDDPVDRQPSGSRTDRSPGPARIRSTKSPKRKAKSRPDRKSSESRAQNGDVETTRLDTPAASASVGSGSIGNTSVGDTSIGMAASASAGVAASASTVAGSRAGTAISSNDVTDAHRDSQDLLAAARGNEVDGDYIRHMLEVCKKDQEKLQVKLNNALENPDGMQNLEQLFTVNDELISAVNAGKEALKKEKKKKQKQKVLDGPTIELLVQNEDVFSLICMLRAPTEKRLSAALALMRFAKDNDALRNEIRSSGGMHSFLTLYRGRSTNRDLRVVASLAVAYVLPSFVVKSQVTSPMTMKFLECLRFLVTSPPASPQEVSISRQEMYRAASAGVNALWTNTIGPLIALEKSKQVTRVDMATLEKQISGFRRFRARSGGGVFDQGQELKEVQDMTELAVTLIAHIAKAANQEGVQTAYGIVEQICAEDMARPIAVREGLLSTLVEWIRSKDLSQMRSSASALRYLISIEDKYNAGWIHSQVVNEGAVSEIVKLFNESVGNDVREAIAEMISALCQTPPTRAAVVESNCVIYLVSLLYEHSSPSSENMVHYAASALLQLAAGGIMQAGTSTLSKRGSSVMDRQETVLNEMIEGWAHGSFVQIALEHQGRLRSVSVEAIRVLSEDTNRGRQTRLQLCNANAAEALGKTLKDSLGDLLPLAETSGFGQEFRDPEGPLFTAAKDVHASLRALSNILEPSQKRPSSKYSQSQAINPKEMLIKGCMGLVQSEGMDPLIWISSLPLTPSPLSQSGVFMPDREDLVAEACKSLANLSPLLLSDLASSSGSAKWAISVFESLDRMLDAGGEEDSNTTHQELSSDLWIDALKGIGALAEYEPLKIKIVDQTIAKLLQLKTLSGDTGDVSNAANQVLLSLGFTEDEIAVQAAGNDPRLLVDWFCLHRGIVIQAMARDEIRAQVADMWTSPLEDSDVKLSLSNLQRNESNSWSVGREDQLFENFTSDRDSMSYRETLLQQYHYVYQHELIRLENNYGIDHVIDDSKDKRSLLSSHVFPLNHAMVERDWVLSHRQRVLSNDERRFSSSPYLPERVEKLLDSCFPCVLLRNEIIPMQDFSPEASFDFRALMMPQRQYFSFRREGQLLARLCEKQAAVIDSVDVHWTLCFTNSTFAGEFVESLVQTLYLCPMITGLSFSKKSSLLGIGRDTHSDDEIGSGLLANLAGSLPPWVSFLTFDNTLGDKDLRSLVSILDTMGKLSLDSNIGGSTQNNQSQGKYTCMSIRNTPHISRETWGIFFNLLGKTGPSTRGPVSMPLASLKVLDLSGNKLGDEACALVLELLHEKDSGCSVEKLDLSGNKIGRGANVVRVLKSYIEYYRYDQLQGTTTRNSWKSSLHTLNLAENDLFLGQVALEIFGLAQNNALSLKYLDLSNNGLEGDPYQIIAGSLPKNTALSHLNLSGNKFSAPLIDYIFHHLSDVEVDSGLSFLQLQNNRPLLTRSQQDTLDKFLRKSRKNAIERRVKGQETGQNEVAAIPEFGLDEVDTGDNMITVLFSAPLVFADDENYLHPFAKLDFDMERELLWQCMKEASRDIELSFDNAHHSRLLATLTKRCSCLHYSGHGHPSNFLPFEDGMGGPNWLNVQDIEDLIVRDGVAPFKFVFVSACHSGLAGETFASAGVPHVVCCRQESELKDTAALAFTRSFYLALAVGQTVKESFEQGCKAVRATPNLKDPEKEMEKFVLLPKDGNHNVPVFRARRVPQWPKQIGTKAKNKRGSWLLSSRNQRSSIAITGGTKNSELSVRNMIQEDPAPSAPNCFLGREVDMYYVLTAILKMRKRLVSVLGEPGIGRSSLVCALCHYINERASTVTEVQHIYFIRPKHGGRNVTCRSLLRQLMDKLEESGKSAPIDQDADLETMLDAVCKSLKNDKALIVFDRTELLDQDDSEELPMILSSLLYDTKQVKILLTSKHSLGQPSIGGQVEHPHQLGPLNFENTVRLFSNLCPHLYTPSERNQLRKKLVVGNEYADCFPGDDWIDESTKSIFRLLGNGIPAKIEKAAYTISQKDLTNL</sequence>
<reference evidence="10" key="1">
    <citation type="submission" date="2023-08" db="EMBL/GenBank/DDBJ databases">
        <authorList>
            <person name="Audoor S."/>
            <person name="Bilcke G."/>
        </authorList>
    </citation>
    <scope>NUCLEOTIDE SEQUENCE</scope>
</reference>
<dbReference type="InterPro" id="IPR011989">
    <property type="entry name" value="ARM-like"/>
</dbReference>
<dbReference type="InterPro" id="IPR001611">
    <property type="entry name" value="Leu-rich_rpt"/>
</dbReference>
<dbReference type="Pfam" id="PF12770">
    <property type="entry name" value="CHAT"/>
    <property type="match status" value="1"/>
</dbReference>
<keyword evidence="5" id="KW-0206">Cytoskeleton</keyword>
<comment type="subcellular location">
    <subcellularLocation>
        <location evidence="1">Cytoplasm</location>
        <location evidence="1">Cytoskeleton</location>
    </subcellularLocation>
</comment>
<dbReference type="PANTHER" id="PTHR24107">
    <property type="entry name" value="YNEIN REGULATORY COMPLEX SUBUNIT 5"/>
    <property type="match status" value="1"/>
</dbReference>
<keyword evidence="3" id="KW-0547">Nucleotide-binding</keyword>
<dbReference type="InterPro" id="IPR032675">
    <property type="entry name" value="LRR_dom_sf"/>
</dbReference>
<dbReference type="SUPFAM" id="SSF48371">
    <property type="entry name" value="ARM repeat"/>
    <property type="match status" value="1"/>
</dbReference>
<dbReference type="Proteomes" id="UP001295423">
    <property type="component" value="Unassembled WGS sequence"/>
</dbReference>
<dbReference type="Pfam" id="PF13516">
    <property type="entry name" value="LRR_6"/>
    <property type="match status" value="1"/>
</dbReference>
<dbReference type="Pfam" id="PF00560">
    <property type="entry name" value="LRR_1"/>
    <property type="match status" value="1"/>
</dbReference>
<feature type="domain" description="NACHT" evidence="8">
    <location>
        <begin position="1901"/>
        <end position="2064"/>
    </location>
</feature>
<feature type="compositionally biased region" description="Polar residues" evidence="7">
    <location>
        <begin position="51"/>
        <end position="118"/>
    </location>
</feature>
<proteinExistence type="predicted"/>
<evidence type="ECO:0000259" key="9">
    <source>
        <dbReference type="Pfam" id="PF12770"/>
    </source>
</evidence>
<evidence type="ECO:0000313" key="11">
    <source>
        <dbReference type="Proteomes" id="UP001295423"/>
    </source>
</evidence>
<evidence type="ECO:0000256" key="7">
    <source>
        <dbReference type="SAM" id="MobiDB-lite"/>
    </source>
</evidence>
<comment type="caution">
    <text evidence="10">The sequence shown here is derived from an EMBL/GenBank/DDBJ whole genome shotgun (WGS) entry which is preliminary data.</text>
</comment>
<feature type="region of interest" description="Disordered" evidence="7">
    <location>
        <begin position="1"/>
        <end position="194"/>
    </location>
</feature>
<name>A0AAD2JHZ7_9STRA</name>
<dbReference type="InterPro" id="IPR024983">
    <property type="entry name" value="CHAT_dom"/>
</dbReference>
<dbReference type="Gene3D" id="3.40.50.300">
    <property type="entry name" value="P-loop containing nucleotide triphosphate hydrolases"/>
    <property type="match status" value="1"/>
</dbReference>
<keyword evidence="6" id="KW-0175">Coiled coil</keyword>
<dbReference type="SMART" id="SM00185">
    <property type="entry name" value="ARM"/>
    <property type="match status" value="3"/>
</dbReference>
<dbReference type="InterPro" id="IPR016024">
    <property type="entry name" value="ARM-type_fold"/>
</dbReference>
<feature type="domain" description="CHAT" evidence="9">
    <location>
        <begin position="1659"/>
        <end position="1793"/>
    </location>
</feature>
<evidence type="ECO:0000313" key="10">
    <source>
        <dbReference type="EMBL" id="CAJ1951539.1"/>
    </source>
</evidence>
<dbReference type="SUPFAM" id="SSF52047">
    <property type="entry name" value="RNI-like"/>
    <property type="match status" value="1"/>
</dbReference>
<protein>
    <submittedName>
        <fullName evidence="10">Uncharacterized protein</fullName>
    </submittedName>
</protein>
<keyword evidence="11" id="KW-1185">Reference proteome</keyword>
<feature type="compositionally biased region" description="Basic residues" evidence="7">
    <location>
        <begin position="146"/>
        <end position="156"/>
    </location>
</feature>
<feature type="coiled-coil region" evidence="6">
    <location>
        <begin position="261"/>
        <end position="319"/>
    </location>
</feature>
<dbReference type="Gene3D" id="1.25.10.10">
    <property type="entry name" value="Leucine-rich Repeat Variant"/>
    <property type="match status" value="1"/>
</dbReference>
<evidence type="ECO:0000256" key="6">
    <source>
        <dbReference type="SAM" id="Coils"/>
    </source>
</evidence>
<dbReference type="Pfam" id="PF05729">
    <property type="entry name" value="NACHT"/>
    <property type="match status" value="1"/>
</dbReference>
<organism evidence="10 11">
    <name type="scientific">Cylindrotheca closterium</name>
    <dbReference type="NCBI Taxonomy" id="2856"/>
    <lineage>
        <taxon>Eukaryota</taxon>
        <taxon>Sar</taxon>
        <taxon>Stramenopiles</taxon>
        <taxon>Ochrophyta</taxon>
        <taxon>Bacillariophyta</taxon>
        <taxon>Bacillariophyceae</taxon>
        <taxon>Bacillariophycidae</taxon>
        <taxon>Bacillariales</taxon>
        <taxon>Bacillariaceae</taxon>
        <taxon>Cylindrotheca</taxon>
    </lineage>
</organism>
<evidence type="ECO:0000256" key="4">
    <source>
        <dbReference type="ARBA" id="ARBA00022840"/>
    </source>
</evidence>
<evidence type="ECO:0000256" key="5">
    <source>
        <dbReference type="ARBA" id="ARBA00023212"/>
    </source>
</evidence>
<dbReference type="InterPro" id="IPR000225">
    <property type="entry name" value="Armadillo"/>
</dbReference>
<feature type="compositionally biased region" description="Low complexity" evidence="7">
    <location>
        <begin position="182"/>
        <end position="193"/>
    </location>
</feature>
<dbReference type="GO" id="GO:0005856">
    <property type="term" value="C:cytoskeleton"/>
    <property type="evidence" value="ECO:0007669"/>
    <property type="project" value="UniProtKB-SubCell"/>
</dbReference>
<dbReference type="InterPro" id="IPR052410">
    <property type="entry name" value="DRC5"/>
</dbReference>
<dbReference type="EMBL" id="CAKOGP040001786">
    <property type="protein sequence ID" value="CAJ1951539.1"/>
    <property type="molecule type" value="Genomic_DNA"/>
</dbReference>
<keyword evidence="2" id="KW-0963">Cytoplasm</keyword>
<keyword evidence="4" id="KW-0067">ATP-binding</keyword>
<gene>
    <name evidence="10" type="ORF">CYCCA115_LOCUS13120</name>
</gene>
<evidence type="ECO:0000256" key="2">
    <source>
        <dbReference type="ARBA" id="ARBA00022490"/>
    </source>
</evidence>
<dbReference type="PANTHER" id="PTHR24107:SF2">
    <property type="entry name" value="NLR FAMILY CARD DOMAIN CONTAINING 3"/>
    <property type="match status" value="1"/>
</dbReference>
<evidence type="ECO:0000259" key="8">
    <source>
        <dbReference type="Pfam" id="PF05729"/>
    </source>
</evidence>
<evidence type="ECO:0000256" key="1">
    <source>
        <dbReference type="ARBA" id="ARBA00004245"/>
    </source>
</evidence>
<evidence type="ECO:0000256" key="3">
    <source>
        <dbReference type="ARBA" id="ARBA00022741"/>
    </source>
</evidence>
<dbReference type="InterPro" id="IPR027417">
    <property type="entry name" value="P-loop_NTPase"/>
</dbReference>
<dbReference type="Gene3D" id="3.80.10.10">
    <property type="entry name" value="Ribonuclease Inhibitor"/>
    <property type="match status" value="1"/>
</dbReference>
<dbReference type="GO" id="GO:0005524">
    <property type="term" value="F:ATP binding"/>
    <property type="evidence" value="ECO:0007669"/>
    <property type="project" value="UniProtKB-KW"/>
</dbReference>
<accession>A0AAD2JHZ7</accession>
<dbReference type="InterPro" id="IPR007111">
    <property type="entry name" value="NACHT_NTPase"/>
</dbReference>
<dbReference type="SMART" id="SM00368">
    <property type="entry name" value="LRR_RI"/>
    <property type="match status" value="4"/>
</dbReference>
<dbReference type="SUPFAM" id="SSF52540">
    <property type="entry name" value="P-loop containing nucleoside triphosphate hydrolases"/>
    <property type="match status" value="1"/>
</dbReference>